<keyword evidence="1" id="KW-0808">Transferase</keyword>
<reference evidence="1 2" key="1">
    <citation type="journal article" date="2022" name="New Phytol.">
        <title>Ecological generalism drives hyperdiversity of secondary metabolite gene clusters in xylarialean endophytes.</title>
        <authorList>
            <person name="Franco M.E.E."/>
            <person name="Wisecaver J.H."/>
            <person name="Arnold A.E."/>
            <person name="Ju Y.M."/>
            <person name="Slot J.C."/>
            <person name="Ahrendt S."/>
            <person name="Moore L.P."/>
            <person name="Eastman K.E."/>
            <person name="Scott K."/>
            <person name="Konkel Z."/>
            <person name="Mondo S.J."/>
            <person name="Kuo A."/>
            <person name="Hayes R.D."/>
            <person name="Haridas S."/>
            <person name="Andreopoulos B."/>
            <person name="Riley R."/>
            <person name="LaButti K."/>
            <person name="Pangilinan J."/>
            <person name="Lipzen A."/>
            <person name="Amirebrahimi M."/>
            <person name="Yan J."/>
            <person name="Adam C."/>
            <person name="Keymanesh K."/>
            <person name="Ng V."/>
            <person name="Louie K."/>
            <person name="Northen T."/>
            <person name="Drula E."/>
            <person name="Henrissat B."/>
            <person name="Hsieh H.M."/>
            <person name="Youens-Clark K."/>
            <person name="Lutzoni F."/>
            <person name="Miadlikowska J."/>
            <person name="Eastwood D.C."/>
            <person name="Hamelin R.C."/>
            <person name="Grigoriev I.V."/>
            <person name="U'Ren J.M."/>
        </authorList>
    </citation>
    <scope>NUCLEOTIDE SEQUENCE [LARGE SCALE GENOMIC DNA]</scope>
    <source>
        <strain evidence="1 2">ER1909</strain>
    </source>
</reference>
<sequence length="307" mass="33884">MSLLTRTTDAFWGLLDPWLFLGISLSCLPRTVLALFRKGRYAVLLSPRALQDAWFHEFWGSRAGPGIRANAGERVVPLLEGRCTGGSVVAEPMGPPVSGVVLEVGAGSGLWVDVFPKFVGDGGAGGSDGDADVRRRGGAAASGSAGITRVYGVEPNRDQHPGLRKAVERAGLEDVYRIVPVGIEDLDDGSKWDGRVEKGSVDCIVSILCLCSIPEPEKNIRELYGYLKKGGRWYVYEHVRCEYSWYMRLYQRLLNVFWPHFIGGCLLCRQTEKTLREAGPWEKIDVGQPPIEPWYHAVPHILGVFTK</sequence>
<proteinExistence type="predicted"/>
<evidence type="ECO:0000313" key="1">
    <source>
        <dbReference type="EMBL" id="KAI6090549.1"/>
    </source>
</evidence>
<organism evidence="1 2">
    <name type="scientific">Hypoxylon rubiginosum</name>
    <dbReference type="NCBI Taxonomy" id="110542"/>
    <lineage>
        <taxon>Eukaryota</taxon>
        <taxon>Fungi</taxon>
        <taxon>Dikarya</taxon>
        <taxon>Ascomycota</taxon>
        <taxon>Pezizomycotina</taxon>
        <taxon>Sordariomycetes</taxon>
        <taxon>Xylariomycetidae</taxon>
        <taxon>Xylariales</taxon>
        <taxon>Hypoxylaceae</taxon>
        <taxon>Hypoxylon</taxon>
    </lineage>
</organism>
<keyword evidence="1" id="KW-0489">Methyltransferase</keyword>
<accession>A0ACC0DCX8</accession>
<comment type="caution">
    <text evidence="1">The sequence shown here is derived from an EMBL/GenBank/DDBJ whole genome shotgun (WGS) entry which is preliminary data.</text>
</comment>
<evidence type="ECO:0000313" key="2">
    <source>
        <dbReference type="Proteomes" id="UP001497680"/>
    </source>
</evidence>
<gene>
    <name evidence="1" type="ORF">F4821DRAFT_228492</name>
</gene>
<dbReference type="EMBL" id="MU394290">
    <property type="protein sequence ID" value="KAI6090549.1"/>
    <property type="molecule type" value="Genomic_DNA"/>
</dbReference>
<name>A0ACC0DCX8_9PEZI</name>
<protein>
    <submittedName>
        <fullName evidence="1">S-adenosyl-L-methionine-dependent methyltransferase</fullName>
    </submittedName>
</protein>
<dbReference type="Proteomes" id="UP001497680">
    <property type="component" value="Unassembled WGS sequence"/>
</dbReference>
<keyword evidence="2" id="KW-1185">Reference proteome</keyword>